<dbReference type="AlphaFoldDB" id="A0A9J6FMT3"/>
<name>A0A9J6FMT3_HAELO</name>
<evidence type="ECO:0000313" key="1">
    <source>
        <dbReference type="EMBL" id="KAH9364357.1"/>
    </source>
</evidence>
<dbReference type="VEuPathDB" id="VectorBase:HLOH_050309"/>
<accession>A0A9J6FMT3</accession>
<comment type="caution">
    <text evidence="1">The sequence shown here is derived from an EMBL/GenBank/DDBJ whole genome shotgun (WGS) entry which is preliminary data.</text>
</comment>
<dbReference type="Proteomes" id="UP000821853">
    <property type="component" value="Chromosome 10"/>
</dbReference>
<organism evidence="1 2">
    <name type="scientific">Haemaphysalis longicornis</name>
    <name type="common">Bush tick</name>
    <dbReference type="NCBI Taxonomy" id="44386"/>
    <lineage>
        <taxon>Eukaryota</taxon>
        <taxon>Metazoa</taxon>
        <taxon>Ecdysozoa</taxon>
        <taxon>Arthropoda</taxon>
        <taxon>Chelicerata</taxon>
        <taxon>Arachnida</taxon>
        <taxon>Acari</taxon>
        <taxon>Parasitiformes</taxon>
        <taxon>Ixodida</taxon>
        <taxon>Ixodoidea</taxon>
        <taxon>Ixodidae</taxon>
        <taxon>Haemaphysalinae</taxon>
        <taxon>Haemaphysalis</taxon>
    </lineage>
</organism>
<evidence type="ECO:0000313" key="2">
    <source>
        <dbReference type="Proteomes" id="UP000821853"/>
    </source>
</evidence>
<reference evidence="1 2" key="1">
    <citation type="journal article" date="2020" name="Cell">
        <title>Large-Scale Comparative Analyses of Tick Genomes Elucidate Their Genetic Diversity and Vector Capacities.</title>
        <authorList>
            <consortium name="Tick Genome and Microbiome Consortium (TIGMIC)"/>
            <person name="Jia N."/>
            <person name="Wang J."/>
            <person name="Shi W."/>
            <person name="Du L."/>
            <person name="Sun Y."/>
            <person name="Zhan W."/>
            <person name="Jiang J.F."/>
            <person name="Wang Q."/>
            <person name="Zhang B."/>
            <person name="Ji P."/>
            <person name="Bell-Sakyi L."/>
            <person name="Cui X.M."/>
            <person name="Yuan T.T."/>
            <person name="Jiang B.G."/>
            <person name="Yang W.F."/>
            <person name="Lam T.T."/>
            <person name="Chang Q.C."/>
            <person name="Ding S.J."/>
            <person name="Wang X.J."/>
            <person name="Zhu J.G."/>
            <person name="Ruan X.D."/>
            <person name="Zhao L."/>
            <person name="Wei J.T."/>
            <person name="Ye R.Z."/>
            <person name="Que T.C."/>
            <person name="Du C.H."/>
            <person name="Zhou Y.H."/>
            <person name="Cheng J.X."/>
            <person name="Dai P.F."/>
            <person name="Guo W.B."/>
            <person name="Han X.H."/>
            <person name="Huang E.J."/>
            <person name="Li L.F."/>
            <person name="Wei W."/>
            <person name="Gao Y.C."/>
            <person name="Liu J.Z."/>
            <person name="Shao H.Z."/>
            <person name="Wang X."/>
            <person name="Wang C.C."/>
            <person name="Yang T.C."/>
            <person name="Huo Q.B."/>
            <person name="Li W."/>
            <person name="Chen H.Y."/>
            <person name="Chen S.E."/>
            <person name="Zhou L.G."/>
            <person name="Ni X.B."/>
            <person name="Tian J.H."/>
            <person name="Sheng Y."/>
            <person name="Liu T."/>
            <person name="Pan Y.S."/>
            <person name="Xia L.Y."/>
            <person name="Li J."/>
            <person name="Zhao F."/>
            <person name="Cao W.C."/>
        </authorList>
    </citation>
    <scope>NUCLEOTIDE SEQUENCE [LARGE SCALE GENOMIC DNA]</scope>
    <source>
        <strain evidence="1">HaeL-2018</strain>
    </source>
</reference>
<proteinExistence type="predicted"/>
<sequence length="89" mass="10434">MADRGGELYLHAVIAGEQYARCVVRARASETPVRGARVFRRPSKTHRHPIHTRSPHIHFTRAIQKHALPARESWKRAHVRHTLHIIRRR</sequence>
<keyword evidence="2" id="KW-1185">Reference proteome</keyword>
<gene>
    <name evidence="1" type="ORF">HPB48_003038</name>
</gene>
<dbReference type="EMBL" id="JABSTR010000002">
    <property type="protein sequence ID" value="KAH9364357.1"/>
    <property type="molecule type" value="Genomic_DNA"/>
</dbReference>
<protein>
    <submittedName>
        <fullName evidence="1">Uncharacterized protein</fullName>
    </submittedName>
</protein>